<name>A0ABD5YQG0_9EURY</name>
<dbReference type="AlphaFoldDB" id="A0ABD5YQG0"/>
<reference evidence="4 5" key="1">
    <citation type="journal article" date="2019" name="Int. J. Syst. Evol. Microbiol.">
        <title>The Global Catalogue of Microorganisms (GCM) 10K type strain sequencing project: providing services to taxonomists for standard genome sequencing and annotation.</title>
        <authorList>
            <consortium name="The Broad Institute Genomics Platform"/>
            <consortium name="The Broad Institute Genome Sequencing Center for Infectious Disease"/>
            <person name="Wu L."/>
            <person name="Ma J."/>
        </authorList>
    </citation>
    <scope>NUCLEOTIDE SEQUENCE [LARGE SCALE GENOMIC DNA]</scope>
    <source>
        <strain evidence="4 5">RDMS1</strain>
    </source>
</reference>
<keyword evidence="1 3" id="KW-0175">Coiled coil</keyword>
<protein>
    <submittedName>
        <fullName evidence="4">Archaea-specific SMC-related protein</fullName>
    </submittedName>
</protein>
<comment type="caution">
    <text evidence="4">The sequence shown here is derived from an EMBL/GenBank/DDBJ whole genome shotgun (WGS) entry which is preliminary data.</text>
</comment>
<keyword evidence="5" id="KW-1185">Reference proteome</keyword>
<dbReference type="PANTHER" id="PTHR32114">
    <property type="entry name" value="ABC TRANSPORTER ABCH.3"/>
    <property type="match status" value="1"/>
</dbReference>
<evidence type="ECO:0000313" key="4">
    <source>
        <dbReference type="EMBL" id="MFC7189848.1"/>
    </source>
</evidence>
<dbReference type="NCBIfam" id="NF045487">
    <property type="entry name" value="ASRP"/>
    <property type="match status" value="1"/>
</dbReference>
<evidence type="ECO:0000256" key="3">
    <source>
        <dbReference type="SAM" id="Coils"/>
    </source>
</evidence>
<dbReference type="EMBL" id="JBHTAX010000001">
    <property type="protein sequence ID" value="MFC7189848.1"/>
    <property type="molecule type" value="Genomic_DNA"/>
</dbReference>
<dbReference type="Gene3D" id="3.40.50.300">
    <property type="entry name" value="P-loop containing nucleotide triphosphate hydrolases"/>
    <property type="match status" value="2"/>
</dbReference>
<feature type="coiled-coil region" evidence="3">
    <location>
        <begin position="130"/>
        <end position="233"/>
    </location>
</feature>
<feature type="coiled-coil region" evidence="3">
    <location>
        <begin position="308"/>
        <end position="467"/>
    </location>
</feature>
<organism evidence="4 5">
    <name type="scientific">Halocatena marina</name>
    <dbReference type="NCBI Taxonomy" id="2934937"/>
    <lineage>
        <taxon>Archaea</taxon>
        <taxon>Methanobacteriati</taxon>
        <taxon>Methanobacteriota</taxon>
        <taxon>Stenosarchaea group</taxon>
        <taxon>Halobacteria</taxon>
        <taxon>Halobacteriales</taxon>
        <taxon>Natronomonadaceae</taxon>
        <taxon>Halocatena</taxon>
    </lineage>
</organism>
<sequence>MTWHLSIENIAGIRRGEAHIEPGVNAVRASNWQGKSSFLTSIKAACGTAAPLTDGHASGQVVLQTNDEECTVILERMNGTISRTGNPYLDDEYDRVCAELFAFLDEDNKIRQAVRDGTNVETLLTRPLDFENIDEQIADLRTEREQTTTELERAESAADRLPKLHQRITDLESDLEALRVERADINDETGGENAAREQLSDCRAERERVNTNIERLETTIERVRETLSKKQTELEALSVPSGDSIERELETLHADLRTVERDQELLQSVYEANKRVLDEGRAELLSDISHGMLSDTVPCWLCGEDTTRDSIEAQLDALARQISDLQTQTATTRDRVEELEGKRTAVQKVRRRERELTDRIADLETRLAETEESLTNARERRADLNRQIDELTTEVDTADDRISDLESEIKYTEAALTDVREELEETETQAERRDILEAEVHSLNEEITELRNRKEQIKHRVREAFSASLDDLLARFETGFETARLTSTFELIIARDGREAQLNSLSEGERELLGIVAALAGHKAFDVSDRVPVMLLDQLGGLASDNLQTVVNYLNDSVDYLVLTVYPEYDRFDGHEISPAEWQVVSHDSGVDTATQ</sequence>
<comment type="similarity">
    <text evidence="2">Belongs to the Sph1/Sph2 family.</text>
</comment>
<accession>A0ABD5YQG0</accession>
<evidence type="ECO:0000256" key="2">
    <source>
        <dbReference type="ARBA" id="ARBA00049666"/>
    </source>
</evidence>
<dbReference type="PANTHER" id="PTHR32114:SF2">
    <property type="entry name" value="ABC TRANSPORTER ABCH.3"/>
    <property type="match status" value="1"/>
</dbReference>
<gene>
    <name evidence="4" type="ORF">ACFQL7_08240</name>
</gene>
<dbReference type="InterPro" id="IPR027417">
    <property type="entry name" value="P-loop_NTPase"/>
</dbReference>
<dbReference type="SUPFAM" id="SSF52540">
    <property type="entry name" value="P-loop containing nucleoside triphosphate hydrolases"/>
    <property type="match status" value="1"/>
</dbReference>
<proteinExistence type="inferred from homology"/>
<evidence type="ECO:0000256" key="1">
    <source>
        <dbReference type="ARBA" id="ARBA00023054"/>
    </source>
</evidence>
<dbReference type="Proteomes" id="UP001596417">
    <property type="component" value="Unassembled WGS sequence"/>
</dbReference>
<dbReference type="RefSeq" id="WP_390205268.1">
    <property type="nucleotide sequence ID" value="NZ_JBHTAX010000001.1"/>
</dbReference>
<evidence type="ECO:0000313" key="5">
    <source>
        <dbReference type="Proteomes" id="UP001596417"/>
    </source>
</evidence>